<reference evidence="2" key="1">
    <citation type="submission" date="2014-03" db="EMBL/GenBank/DDBJ databases">
        <title>The Genome Sequence of Puccinia striiformis f. sp. tritici PST-78.</title>
        <authorList>
            <consortium name="The Broad Institute Genome Sequencing Platform"/>
            <person name="Cuomo C."/>
            <person name="Hulbert S."/>
            <person name="Chen X."/>
            <person name="Walker B."/>
            <person name="Young S.K."/>
            <person name="Zeng Q."/>
            <person name="Gargeya S."/>
            <person name="Fitzgerald M."/>
            <person name="Haas B."/>
            <person name="Abouelleil A."/>
            <person name="Alvarado L."/>
            <person name="Arachchi H.M."/>
            <person name="Berlin A.M."/>
            <person name="Chapman S.B."/>
            <person name="Goldberg J."/>
            <person name="Griggs A."/>
            <person name="Gujja S."/>
            <person name="Hansen M."/>
            <person name="Howarth C."/>
            <person name="Imamovic A."/>
            <person name="Larimer J."/>
            <person name="McCowan C."/>
            <person name="Montmayeur A."/>
            <person name="Murphy C."/>
            <person name="Neiman D."/>
            <person name="Pearson M."/>
            <person name="Priest M."/>
            <person name="Roberts A."/>
            <person name="Saif S."/>
            <person name="Shea T."/>
            <person name="Sisk P."/>
            <person name="Sykes S."/>
            <person name="Wortman J."/>
            <person name="Nusbaum C."/>
            <person name="Birren B."/>
        </authorList>
    </citation>
    <scope>NUCLEOTIDE SEQUENCE [LARGE SCALE GENOMIC DNA]</scope>
    <source>
        <strain evidence="2">race PST-78</strain>
    </source>
</reference>
<evidence type="ECO:0000313" key="1">
    <source>
        <dbReference type="EMBL" id="KNE99272.1"/>
    </source>
</evidence>
<protein>
    <submittedName>
        <fullName evidence="1">Uncharacterized protein</fullName>
    </submittedName>
</protein>
<comment type="caution">
    <text evidence="1">The sequence shown here is derived from an EMBL/GenBank/DDBJ whole genome shotgun (WGS) entry which is preliminary data.</text>
</comment>
<keyword evidence="2" id="KW-1185">Reference proteome</keyword>
<proteinExistence type="predicted"/>
<sequence length="127" mass="13955">MFSGPVRGGTRWQKNKDITWYNKDGGAIDEDDQLQAQLASNQHLKIRCHKVGLAVPVWRYLVPPRRYPLVCRCTRPAVSGAVPGACFEGKKLVTPGCTSVAPPKLPFRGDTKVVEGLFKAGIKQPDP</sequence>
<gene>
    <name evidence="1" type="ORF">PSTG_07386</name>
</gene>
<dbReference type="Proteomes" id="UP000054564">
    <property type="component" value="Unassembled WGS sequence"/>
</dbReference>
<dbReference type="AlphaFoldDB" id="A0A0L0VJ03"/>
<name>A0A0L0VJ03_9BASI</name>
<organism evidence="1 2">
    <name type="scientific">Puccinia striiformis f. sp. tritici PST-78</name>
    <dbReference type="NCBI Taxonomy" id="1165861"/>
    <lineage>
        <taxon>Eukaryota</taxon>
        <taxon>Fungi</taxon>
        <taxon>Dikarya</taxon>
        <taxon>Basidiomycota</taxon>
        <taxon>Pucciniomycotina</taxon>
        <taxon>Pucciniomycetes</taxon>
        <taxon>Pucciniales</taxon>
        <taxon>Pucciniaceae</taxon>
        <taxon>Puccinia</taxon>
    </lineage>
</organism>
<evidence type="ECO:0000313" key="2">
    <source>
        <dbReference type="Proteomes" id="UP000054564"/>
    </source>
</evidence>
<dbReference type="EMBL" id="AJIL01000047">
    <property type="protein sequence ID" value="KNE99272.1"/>
    <property type="molecule type" value="Genomic_DNA"/>
</dbReference>
<accession>A0A0L0VJ03</accession>